<dbReference type="GO" id="GO:0005886">
    <property type="term" value="C:plasma membrane"/>
    <property type="evidence" value="ECO:0007669"/>
    <property type="project" value="TreeGrafter"/>
</dbReference>
<feature type="transmembrane region" description="Helical" evidence="7">
    <location>
        <begin position="424"/>
        <end position="441"/>
    </location>
</feature>
<comment type="caution">
    <text evidence="9">The sequence shown here is derived from an EMBL/GenBank/DDBJ whole genome shotgun (WGS) entry which is preliminary data.</text>
</comment>
<feature type="transmembrane region" description="Helical" evidence="7">
    <location>
        <begin position="363"/>
        <end position="382"/>
    </location>
</feature>
<keyword evidence="10" id="KW-1185">Reference proteome</keyword>
<dbReference type="InterPro" id="IPR011701">
    <property type="entry name" value="MFS"/>
</dbReference>
<feature type="transmembrane region" description="Helical" evidence="7">
    <location>
        <begin position="102"/>
        <end position="121"/>
    </location>
</feature>
<feature type="compositionally biased region" description="Basic and acidic residues" evidence="6">
    <location>
        <begin position="547"/>
        <end position="560"/>
    </location>
</feature>
<feature type="domain" description="Major facilitator superfamily (MFS) profile" evidence="8">
    <location>
        <begin position="67"/>
        <end position="538"/>
    </location>
</feature>
<proteinExistence type="predicted"/>
<feature type="transmembrane region" description="Helical" evidence="7">
    <location>
        <begin position="133"/>
        <end position="151"/>
    </location>
</feature>
<protein>
    <recommendedName>
        <fullName evidence="8">Major facilitator superfamily (MFS) profile domain-containing protein</fullName>
    </recommendedName>
</protein>
<comment type="subcellular location">
    <subcellularLocation>
        <location evidence="1">Membrane</location>
        <topology evidence="1">Multi-pass membrane protein</topology>
    </subcellularLocation>
</comment>
<sequence length="566" mass="61827">MPQQPSSLLEEGKLAHEDTQDLEAQNEVNQGAVASEVDEKSAVPAQAANASDDKTYSAFSQFQKGLILLIVALAGIASTLSSSIYFPALTAIQEDFSVTPELINITISLYMVFQALSPSLWGSLADLWGRRPVYLFTMTIYAGANIGLALAPNYTTLIVLRMLQAFGATSVIAIGAGCIGDIASPSQRGLYFGIYSAGPMLGPILGPIIGGVVVRIMNGNYDLCVCKLIDVETYCIQAQKLGWRWIFWLLLILAGAIFILVLFFLPESLRSLVGDGSGYANPTPQQWWKRRVLKKGTTENLKSHTGERSRWLQKPKVLQPFIYLFQPDVALCLLIMGIPYAVFYCVMSSITNLFSGLYNLNELQVGLCYIAIAVGACIGSLTQGKILDRDFKIVAAQHGFDSTTLSRGALPIDFPVFKARFRSAVIPILFFDALIMVYGFLLWKEVPLAGPLVIHFFIGLSQSSLFTSIQTLIVDLYPRNSASISASNNLVRCLLGAASTAAIQPGINAIGVQYMFLVLGLVCFCCNPLLLALVKFGPKWRANRMEREKAESKLHDEQEKNATAAK</sequence>
<feature type="transmembrane region" description="Helical" evidence="7">
    <location>
        <begin position="66"/>
        <end position="90"/>
    </location>
</feature>
<feature type="transmembrane region" description="Helical" evidence="7">
    <location>
        <begin position="163"/>
        <end position="183"/>
    </location>
</feature>
<dbReference type="GO" id="GO:0022857">
    <property type="term" value="F:transmembrane transporter activity"/>
    <property type="evidence" value="ECO:0007669"/>
    <property type="project" value="InterPro"/>
</dbReference>
<evidence type="ECO:0000259" key="8">
    <source>
        <dbReference type="PROSITE" id="PS50850"/>
    </source>
</evidence>
<feature type="region of interest" description="Disordered" evidence="6">
    <location>
        <begin position="547"/>
        <end position="566"/>
    </location>
</feature>
<dbReference type="SUPFAM" id="SSF103473">
    <property type="entry name" value="MFS general substrate transporter"/>
    <property type="match status" value="1"/>
</dbReference>
<organism evidence="9 10">
    <name type="scientific">Mortierella isabellina</name>
    <name type="common">Filamentous fungus</name>
    <name type="synonym">Umbelopsis isabellina</name>
    <dbReference type="NCBI Taxonomy" id="91625"/>
    <lineage>
        <taxon>Eukaryota</taxon>
        <taxon>Fungi</taxon>
        <taxon>Fungi incertae sedis</taxon>
        <taxon>Mucoromycota</taxon>
        <taxon>Mucoromycotina</taxon>
        <taxon>Umbelopsidomycetes</taxon>
        <taxon>Umbelopsidales</taxon>
        <taxon>Umbelopsidaceae</taxon>
        <taxon>Umbelopsis</taxon>
    </lineage>
</organism>
<dbReference type="InterPro" id="IPR036259">
    <property type="entry name" value="MFS_trans_sf"/>
</dbReference>
<dbReference type="PROSITE" id="PS50850">
    <property type="entry name" value="MFS"/>
    <property type="match status" value="1"/>
</dbReference>
<feature type="transmembrane region" description="Helical" evidence="7">
    <location>
        <begin position="190"/>
        <end position="213"/>
    </location>
</feature>
<keyword evidence="5 7" id="KW-0472">Membrane</keyword>
<dbReference type="PANTHER" id="PTHR23502">
    <property type="entry name" value="MAJOR FACILITATOR SUPERFAMILY"/>
    <property type="match status" value="1"/>
</dbReference>
<accession>A0A8H7U7A7</accession>
<feature type="transmembrane region" description="Helical" evidence="7">
    <location>
        <begin position="513"/>
        <end position="534"/>
    </location>
</feature>
<evidence type="ECO:0000256" key="4">
    <source>
        <dbReference type="ARBA" id="ARBA00022989"/>
    </source>
</evidence>
<evidence type="ECO:0000256" key="7">
    <source>
        <dbReference type="SAM" id="Phobius"/>
    </source>
</evidence>
<evidence type="ECO:0000256" key="1">
    <source>
        <dbReference type="ARBA" id="ARBA00004141"/>
    </source>
</evidence>
<dbReference type="PANTHER" id="PTHR23502:SF51">
    <property type="entry name" value="QUINIDINE RESISTANCE PROTEIN 1-RELATED"/>
    <property type="match status" value="1"/>
</dbReference>
<dbReference type="Pfam" id="PF07690">
    <property type="entry name" value="MFS_1"/>
    <property type="match status" value="1"/>
</dbReference>
<reference evidence="9" key="1">
    <citation type="submission" date="2020-12" db="EMBL/GenBank/DDBJ databases">
        <title>Metabolic potential, ecology and presence of endohyphal bacteria is reflected in genomic diversity of Mucoromycotina.</title>
        <authorList>
            <person name="Muszewska A."/>
            <person name="Okrasinska A."/>
            <person name="Steczkiewicz K."/>
            <person name="Drgas O."/>
            <person name="Orlowska M."/>
            <person name="Perlinska-Lenart U."/>
            <person name="Aleksandrzak-Piekarczyk T."/>
            <person name="Szatraj K."/>
            <person name="Zielenkiewicz U."/>
            <person name="Pilsyk S."/>
            <person name="Malc E."/>
            <person name="Mieczkowski P."/>
            <person name="Kruszewska J.S."/>
            <person name="Biernat P."/>
            <person name="Pawlowska J."/>
        </authorList>
    </citation>
    <scope>NUCLEOTIDE SEQUENCE</scope>
    <source>
        <strain evidence="9">WA0000067209</strain>
    </source>
</reference>
<keyword evidence="4 7" id="KW-1133">Transmembrane helix</keyword>
<feature type="transmembrane region" description="Helical" evidence="7">
    <location>
        <begin position="245"/>
        <end position="265"/>
    </location>
</feature>
<keyword evidence="3 7" id="KW-0812">Transmembrane</keyword>
<evidence type="ECO:0000313" key="9">
    <source>
        <dbReference type="EMBL" id="KAG2173676.1"/>
    </source>
</evidence>
<dbReference type="CDD" id="cd17323">
    <property type="entry name" value="MFS_Tpo1_MDR_like"/>
    <property type="match status" value="1"/>
</dbReference>
<evidence type="ECO:0000313" key="10">
    <source>
        <dbReference type="Proteomes" id="UP000654370"/>
    </source>
</evidence>
<evidence type="ECO:0000256" key="6">
    <source>
        <dbReference type="SAM" id="MobiDB-lite"/>
    </source>
</evidence>
<gene>
    <name evidence="9" type="ORF">INT43_005096</name>
</gene>
<dbReference type="Gene3D" id="1.20.1250.20">
    <property type="entry name" value="MFS general substrate transporter like domains"/>
    <property type="match status" value="1"/>
</dbReference>
<evidence type="ECO:0000256" key="2">
    <source>
        <dbReference type="ARBA" id="ARBA00022448"/>
    </source>
</evidence>
<dbReference type="EMBL" id="JAEPQZ010000014">
    <property type="protein sequence ID" value="KAG2173676.1"/>
    <property type="molecule type" value="Genomic_DNA"/>
</dbReference>
<evidence type="ECO:0000256" key="3">
    <source>
        <dbReference type="ARBA" id="ARBA00022692"/>
    </source>
</evidence>
<keyword evidence="2" id="KW-0813">Transport</keyword>
<dbReference type="AlphaFoldDB" id="A0A8H7U7A7"/>
<dbReference type="OrthoDB" id="440553at2759"/>
<name>A0A8H7U7A7_MORIS</name>
<dbReference type="InterPro" id="IPR020846">
    <property type="entry name" value="MFS_dom"/>
</dbReference>
<feature type="transmembrane region" description="Helical" evidence="7">
    <location>
        <begin position="453"/>
        <end position="477"/>
    </location>
</feature>
<evidence type="ECO:0000256" key="5">
    <source>
        <dbReference type="ARBA" id="ARBA00023136"/>
    </source>
</evidence>
<dbReference type="Proteomes" id="UP000654370">
    <property type="component" value="Unassembled WGS sequence"/>
</dbReference>
<feature type="transmembrane region" description="Helical" evidence="7">
    <location>
        <begin position="321"/>
        <end position="343"/>
    </location>
</feature>